<evidence type="ECO:0000256" key="3">
    <source>
        <dbReference type="PIRSR" id="PIRSR000105-1"/>
    </source>
</evidence>
<dbReference type="RefSeq" id="WP_111392995.1">
    <property type="nucleotide sequence ID" value="NZ_QKTX01000007.1"/>
</dbReference>
<dbReference type="GO" id="GO:0006631">
    <property type="term" value="P:fatty acid metabolic process"/>
    <property type="evidence" value="ECO:0007669"/>
    <property type="project" value="InterPro"/>
</dbReference>
<dbReference type="PANTHER" id="PTHR48075:SF5">
    <property type="entry name" value="3-HYDROXYBUTYRYL-COA DEHYDROGENASE"/>
    <property type="match status" value="1"/>
</dbReference>
<feature type="binding site" evidence="4">
    <location>
        <position position="273"/>
    </location>
    <ligand>
        <name>NAD(+)</name>
        <dbReference type="ChEBI" id="CHEBI:57540"/>
    </ligand>
</feature>
<dbReference type="Pfam" id="PF02737">
    <property type="entry name" value="3HCDH_N"/>
    <property type="match status" value="1"/>
</dbReference>
<comment type="caution">
    <text evidence="7">The sequence shown here is derived from an EMBL/GenBank/DDBJ whole genome shotgun (WGS) entry which is preliminary data.</text>
</comment>
<gene>
    <name evidence="7" type="ORF">CLV31_107146</name>
</gene>
<organism evidence="7 8">
    <name type="scientific">Algoriphagus aquaeductus</name>
    <dbReference type="NCBI Taxonomy" id="475299"/>
    <lineage>
        <taxon>Bacteria</taxon>
        <taxon>Pseudomonadati</taxon>
        <taxon>Bacteroidota</taxon>
        <taxon>Cytophagia</taxon>
        <taxon>Cytophagales</taxon>
        <taxon>Cyclobacteriaceae</taxon>
        <taxon>Algoriphagus</taxon>
    </lineage>
</organism>
<keyword evidence="4" id="KW-0520">NAD</keyword>
<evidence type="ECO:0000259" key="6">
    <source>
        <dbReference type="Pfam" id="PF02737"/>
    </source>
</evidence>
<evidence type="ECO:0000313" key="7">
    <source>
        <dbReference type="EMBL" id="PZV83194.1"/>
    </source>
</evidence>
<protein>
    <submittedName>
        <fullName evidence="7">3-hydroxybutyryl-CoA dehydrogenase</fullName>
    </submittedName>
</protein>
<dbReference type="OrthoDB" id="9771883at2"/>
<dbReference type="SUPFAM" id="SSF48179">
    <property type="entry name" value="6-phosphogluconate dehydrogenase C-terminal domain-like"/>
    <property type="match status" value="1"/>
</dbReference>
<dbReference type="GO" id="GO:0070403">
    <property type="term" value="F:NAD+ binding"/>
    <property type="evidence" value="ECO:0007669"/>
    <property type="project" value="InterPro"/>
</dbReference>
<dbReference type="InterPro" id="IPR006180">
    <property type="entry name" value="3-OHacyl-CoA_DH_CS"/>
</dbReference>
<feature type="binding site" evidence="4">
    <location>
        <position position="91"/>
    </location>
    <ligand>
        <name>NAD(+)</name>
        <dbReference type="ChEBI" id="CHEBI:57540"/>
    </ligand>
</feature>
<dbReference type="InterPro" id="IPR006108">
    <property type="entry name" value="3HC_DH_C"/>
</dbReference>
<accession>A0A326RQU5</accession>
<sequence>MKFISVIGSGTMGNGIAHVFAQHGYQVSLIDISTIQLEKALATISKNMDRQVSKGSLTEADKDAALARITPFTELSDGVKQADLIVEAATENMSLKLDIFRQLDQLAPSSAILASNTSSISITKIAAVTKRPTQVIGMHFMNPVPVMKLVEVIRGYATSDEVTEIIMDLSRNLSKEPVEVNDYPGFVANRILMPMINEAIYTLFEGVAGVSEIDTVMKLGMAHPMGPLQLADFIGLDVCLSILKVLHDGFGNPKYAPCPLLVNMVEAGFKGVKSGEGFYQYSPGSKELVVSPRFSK</sequence>
<dbReference type="InterPro" id="IPR013328">
    <property type="entry name" value="6PGD_dom2"/>
</dbReference>
<feature type="domain" description="3-hydroxyacyl-CoA dehydrogenase NAD binding" evidence="6">
    <location>
        <begin position="4"/>
        <end position="182"/>
    </location>
</feature>
<feature type="binding site" evidence="4">
    <location>
        <position position="118"/>
    </location>
    <ligand>
        <name>NAD(+)</name>
        <dbReference type="ChEBI" id="CHEBI:57540"/>
    </ligand>
</feature>
<dbReference type="InterPro" id="IPR006176">
    <property type="entry name" value="3-OHacyl-CoA_DH_NAD-bd"/>
</dbReference>
<dbReference type="NCBIfam" id="NF004474">
    <property type="entry name" value="PRK05808.1"/>
    <property type="match status" value="1"/>
</dbReference>
<dbReference type="InterPro" id="IPR022694">
    <property type="entry name" value="3-OHacyl-CoA_DH"/>
</dbReference>
<reference evidence="7 8" key="1">
    <citation type="submission" date="2018-06" db="EMBL/GenBank/DDBJ databases">
        <title>Genomic Encyclopedia of Archaeal and Bacterial Type Strains, Phase II (KMG-II): from individual species to whole genera.</title>
        <authorList>
            <person name="Goeker M."/>
        </authorList>
    </citation>
    <scope>NUCLEOTIDE SEQUENCE [LARGE SCALE GENOMIC DNA]</scope>
    <source>
        <strain evidence="7 8">T4</strain>
    </source>
</reference>
<evidence type="ECO:0000259" key="5">
    <source>
        <dbReference type="Pfam" id="PF00725"/>
    </source>
</evidence>
<dbReference type="GO" id="GO:0016616">
    <property type="term" value="F:oxidoreductase activity, acting on the CH-OH group of donors, NAD or NADP as acceptor"/>
    <property type="evidence" value="ECO:0007669"/>
    <property type="project" value="InterPro"/>
</dbReference>
<keyword evidence="2" id="KW-0560">Oxidoreductase</keyword>
<comment type="similarity">
    <text evidence="1">Belongs to the 3-hydroxyacyl-CoA dehydrogenase family.</text>
</comment>
<evidence type="ECO:0000313" key="8">
    <source>
        <dbReference type="Proteomes" id="UP000248917"/>
    </source>
</evidence>
<dbReference type="Gene3D" id="1.10.1040.10">
    <property type="entry name" value="N-(1-d-carboxylethyl)-l-norvaline Dehydrogenase, domain 2"/>
    <property type="match status" value="1"/>
</dbReference>
<dbReference type="PROSITE" id="PS00067">
    <property type="entry name" value="3HCDH"/>
    <property type="match status" value="1"/>
</dbReference>
<evidence type="ECO:0000256" key="1">
    <source>
        <dbReference type="ARBA" id="ARBA00009463"/>
    </source>
</evidence>
<proteinExistence type="inferred from homology"/>
<keyword evidence="8" id="KW-1185">Reference proteome</keyword>
<feature type="site" description="Important for catalytic activity" evidence="3">
    <location>
        <position position="139"/>
    </location>
</feature>
<feature type="domain" description="3-hydroxyacyl-CoA dehydrogenase C-terminal" evidence="5">
    <location>
        <begin position="185"/>
        <end position="281"/>
    </location>
</feature>
<name>A0A326RQU5_9BACT</name>
<dbReference type="SUPFAM" id="SSF51735">
    <property type="entry name" value="NAD(P)-binding Rossmann-fold domains"/>
    <property type="match status" value="1"/>
</dbReference>
<dbReference type="FunFam" id="3.40.50.720:FF:000009">
    <property type="entry name" value="Fatty oxidation complex, alpha subunit"/>
    <property type="match status" value="1"/>
</dbReference>
<evidence type="ECO:0000256" key="4">
    <source>
        <dbReference type="PIRSR" id="PIRSR000105-2"/>
    </source>
</evidence>
<feature type="binding site" evidence="4">
    <location>
        <position position="31"/>
    </location>
    <ligand>
        <name>NAD(+)</name>
        <dbReference type="ChEBI" id="CHEBI:57540"/>
    </ligand>
</feature>
<dbReference type="AlphaFoldDB" id="A0A326RQU5"/>
<dbReference type="EMBL" id="QKTX01000007">
    <property type="protein sequence ID" value="PZV83194.1"/>
    <property type="molecule type" value="Genomic_DNA"/>
</dbReference>
<feature type="binding site" evidence="4">
    <location>
        <position position="142"/>
    </location>
    <ligand>
        <name>NAD(+)</name>
        <dbReference type="ChEBI" id="CHEBI:57540"/>
    </ligand>
</feature>
<dbReference type="Pfam" id="PF00725">
    <property type="entry name" value="3HCDH"/>
    <property type="match status" value="1"/>
</dbReference>
<dbReference type="PIRSF" id="PIRSF000105">
    <property type="entry name" value="HCDH"/>
    <property type="match status" value="1"/>
</dbReference>
<dbReference type="PANTHER" id="PTHR48075">
    <property type="entry name" value="3-HYDROXYACYL-COA DEHYDROGENASE FAMILY PROTEIN"/>
    <property type="match status" value="1"/>
</dbReference>
<feature type="binding site" evidence="4">
    <location>
        <position position="96"/>
    </location>
    <ligand>
        <name>NAD(+)</name>
        <dbReference type="ChEBI" id="CHEBI:57540"/>
    </ligand>
</feature>
<dbReference type="Gene3D" id="3.40.50.720">
    <property type="entry name" value="NAD(P)-binding Rossmann-like Domain"/>
    <property type="match status" value="1"/>
</dbReference>
<dbReference type="Proteomes" id="UP000248917">
    <property type="component" value="Unassembled WGS sequence"/>
</dbReference>
<evidence type="ECO:0000256" key="2">
    <source>
        <dbReference type="ARBA" id="ARBA00023002"/>
    </source>
</evidence>
<feature type="binding site" evidence="4">
    <location>
        <begin position="8"/>
        <end position="13"/>
    </location>
    <ligand>
        <name>NAD(+)</name>
        <dbReference type="ChEBI" id="CHEBI:57540"/>
    </ligand>
</feature>
<dbReference type="InterPro" id="IPR008927">
    <property type="entry name" value="6-PGluconate_DH-like_C_sf"/>
</dbReference>
<dbReference type="InterPro" id="IPR036291">
    <property type="entry name" value="NAD(P)-bd_dom_sf"/>
</dbReference>